<dbReference type="PROSITE" id="PS50995">
    <property type="entry name" value="HTH_MARR_2"/>
    <property type="match status" value="1"/>
</dbReference>
<dbReference type="InterPro" id="IPR000835">
    <property type="entry name" value="HTH_MarR-typ"/>
</dbReference>
<organism evidence="2 3">
    <name type="scientific">Lysobacter panacisoli</name>
    <dbReference type="NCBI Taxonomy" id="1255263"/>
    <lineage>
        <taxon>Bacteria</taxon>
        <taxon>Pseudomonadati</taxon>
        <taxon>Pseudomonadota</taxon>
        <taxon>Gammaproteobacteria</taxon>
        <taxon>Lysobacterales</taxon>
        <taxon>Lysobacteraceae</taxon>
        <taxon>Lysobacter</taxon>
    </lineage>
</organism>
<dbReference type="InterPro" id="IPR036388">
    <property type="entry name" value="WH-like_DNA-bd_sf"/>
</dbReference>
<evidence type="ECO:0000313" key="2">
    <source>
        <dbReference type="EMBL" id="GAA5080689.1"/>
    </source>
</evidence>
<sequence length="147" mass="16294">MTDTAAPPGTCTCFRLRKLARLVTLRYDRALAPLGINLNQYSILRRASRTPQAMGALAREMGMDRTTLTRDLKPLTAAGWVEMVSGEDARQRLVTVTNAGRRVLEKARPLWRRAQDEIDSSLGTTRVEALHSHIDRALARLDPGANA</sequence>
<dbReference type="SMART" id="SM00347">
    <property type="entry name" value="HTH_MARR"/>
    <property type="match status" value="1"/>
</dbReference>
<dbReference type="Gene3D" id="1.10.10.10">
    <property type="entry name" value="Winged helix-like DNA-binding domain superfamily/Winged helix DNA-binding domain"/>
    <property type="match status" value="1"/>
</dbReference>
<dbReference type="PANTHER" id="PTHR33164">
    <property type="entry name" value="TRANSCRIPTIONAL REGULATOR, MARR FAMILY"/>
    <property type="match status" value="1"/>
</dbReference>
<evidence type="ECO:0000313" key="3">
    <source>
        <dbReference type="Proteomes" id="UP001501083"/>
    </source>
</evidence>
<feature type="domain" description="HTH marR-type" evidence="1">
    <location>
        <begin position="9"/>
        <end position="139"/>
    </location>
</feature>
<comment type="caution">
    <text evidence="2">The sequence shown here is derived from an EMBL/GenBank/DDBJ whole genome shotgun (WGS) entry which is preliminary data.</text>
</comment>
<dbReference type="EMBL" id="BAABKY010000004">
    <property type="protein sequence ID" value="GAA5080689.1"/>
    <property type="molecule type" value="Genomic_DNA"/>
</dbReference>
<protein>
    <submittedName>
        <fullName evidence="2">MarR family transcriptional regulator</fullName>
    </submittedName>
</protein>
<dbReference type="Pfam" id="PF12802">
    <property type="entry name" value="MarR_2"/>
    <property type="match status" value="1"/>
</dbReference>
<dbReference type="Proteomes" id="UP001501083">
    <property type="component" value="Unassembled WGS sequence"/>
</dbReference>
<dbReference type="PANTHER" id="PTHR33164:SF105">
    <property type="entry name" value="TRANSCRIPTIONAL REPRESSOR PROTEIN-RELATED"/>
    <property type="match status" value="1"/>
</dbReference>
<gene>
    <name evidence="2" type="ORF">GCM10025759_30250</name>
</gene>
<evidence type="ECO:0000259" key="1">
    <source>
        <dbReference type="PROSITE" id="PS50995"/>
    </source>
</evidence>
<name>A0ABP9LKY6_9GAMM</name>
<dbReference type="InterPro" id="IPR036390">
    <property type="entry name" value="WH_DNA-bd_sf"/>
</dbReference>
<dbReference type="InterPro" id="IPR039422">
    <property type="entry name" value="MarR/SlyA-like"/>
</dbReference>
<keyword evidence="3" id="KW-1185">Reference proteome</keyword>
<reference evidence="3" key="1">
    <citation type="journal article" date="2019" name="Int. J. Syst. Evol. Microbiol.">
        <title>The Global Catalogue of Microorganisms (GCM) 10K type strain sequencing project: providing services to taxonomists for standard genome sequencing and annotation.</title>
        <authorList>
            <consortium name="The Broad Institute Genomics Platform"/>
            <consortium name="The Broad Institute Genome Sequencing Center for Infectious Disease"/>
            <person name="Wu L."/>
            <person name="Ma J."/>
        </authorList>
    </citation>
    <scope>NUCLEOTIDE SEQUENCE [LARGE SCALE GENOMIC DNA]</scope>
    <source>
        <strain evidence="3">JCM 19212</strain>
    </source>
</reference>
<dbReference type="RefSeq" id="WP_158982273.1">
    <property type="nucleotide sequence ID" value="NZ_BAABKY010000004.1"/>
</dbReference>
<dbReference type="SUPFAM" id="SSF46785">
    <property type="entry name" value="Winged helix' DNA-binding domain"/>
    <property type="match status" value="1"/>
</dbReference>
<accession>A0ABP9LKY6</accession>
<proteinExistence type="predicted"/>